<feature type="region of interest" description="Disordered" evidence="1">
    <location>
        <begin position="178"/>
        <end position="199"/>
    </location>
</feature>
<sequence>FQNGFRDYSPFIGRYVESDPIGLNGGSWSTYGYVEGNPISYVDPTGESPVGAAMFGFFAFASGYALYDAYQANKSDPDNCGCKNKLDAANKILRALQQKYPSRYKKNISVGVRNIPIGGVTYITRGDKIFISSEYCSGKYPSLTDADLANTIAHEALHANDPWYLRIGPVIGSEFDEGTHHSDISGQAENDAQSVVGAH</sequence>
<gene>
    <name evidence="2" type="ORF">CJD38_17575</name>
</gene>
<organism evidence="2 3">
    <name type="scientific">Stenotrophobium rhamnosiphilum</name>
    <dbReference type="NCBI Taxonomy" id="2029166"/>
    <lineage>
        <taxon>Bacteria</taxon>
        <taxon>Pseudomonadati</taxon>
        <taxon>Pseudomonadota</taxon>
        <taxon>Gammaproteobacteria</taxon>
        <taxon>Nevskiales</taxon>
        <taxon>Nevskiaceae</taxon>
        <taxon>Stenotrophobium</taxon>
    </lineage>
</organism>
<reference evidence="2 3" key="1">
    <citation type="submission" date="2018-04" db="EMBL/GenBank/DDBJ databases">
        <title>Novel species isolated from glacier.</title>
        <authorList>
            <person name="Liu Q."/>
            <person name="Xin Y.-H."/>
        </authorList>
    </citation>
    <scope>NUCLEOTIDE SEQUENCE [LARGE SCALE GENOMIC DNA]</scope>
    <source>
        <strain evidence="2 3">GT1R17</strain>
    </source>
</reference>
<comment type="caution">
    <text evidence="2">The sequence shown here is derived from an EMBL/GenBank/DDBJ whole genome shotgun (WGS) entry which is preliminary data.</text>
</comment>
<evidence type="ECO:0008006" key="4">
    <source>
        <dbReference type="Google" id="ProtNLM"/>
    </source>
</evidence>
<dbReference type="EMBL" id="QANS01000008">
    <property type="protein sequence ID" value="PTU29157.1"/>
    <property type="molecule type" value="Genomic_DNA"/>
</dbReference>
<feature type="non-terminal residue" evidence="2">
    <location>
        <position position="1"/>
    </location>
</feature>
<protein>
    <recommendedName>
        <fullName evidence="4">RHS repeat-associated core domain-containing protein</fullName>
    </recommendedName>
</protein>
<feature type="compositionally biased region" description="Polar residues" evidence="1">
    <location>
        <begin position="184"/>
        <end position="193"/>
    </location>
</feature>
<keyword evidence="3" id="KW-1185">Reference proteome</keyword>
<evidence type="ECO:0000256" key="1">
    <source>
        <dbReference type="SAM" id="MobiDB-lite"/>
    </source>
</evidence>
<name>A0A2T5MBQ0_9GAMM</name>
<dbReference type="InterPro" id="IPR022385">
    <property type="entry name" value="Rhs_assc_core"/>
</dbReference>
<accession>A0A2T5MBQ0</accession>
<dbReference type="Proteomes" id="UP000244248">
    <property type="component" value="Unassembled WGS sequence"/>
</dbReference>
<evidence type="ECO:0000313" key="2">
    <source>
        <dbReference type="EMBL" id="PTU29157.1"/>
    </source>
</evidence>
<proteinExistence type="predicted"/>
<evidence type="ECO:0000313" key="3">
    <source>
        <dbReference type="Proteomes" id="UP000244248"/>
    </source>
</evidence>
<dbReference type="AlphaFoldDB" id="A0A2T5MBQ0"/>
<dbReference type="RefSeq" id="WP_276307809.1">
    <property type="nucleotide sequence ID" value="NZ_QANS01000008.1"/>
</dbReference>
<dbReference type="Gene3D" id="2.180.10.10">
    <property type="entry name" value="RHS repeat-associated core"/>
    <property type="match status" value="1"/>
</dbReference>
<dbReference type="NCBIfam" id="TIGR03696">
    <property type="entry name" value="Rhs_assc_core"/>
    <property type="match status" value="1"/>
</dbReference>